<reference evidence="2 4" key="1">
    <citation type="submission" date="2018-07" db="EMBL/GenBank/DDBJ databases">
        <title>Brachybacterium saurashtrense DSM 23186 genome sequence.</title>
        <authorList>
            <person name="Guo L."/>
        </authorList>
    </citation>
    <scope>NUCLEOTIDE SEQUENCE [LARGE SCALE GENOMIC DNA]</scope>
    <source>
        <strain evidence="2 4">DSM 23186</strain>
    </source>
</reference>
<dbReference type="Gene3D" id="3.40.30.10">
    <property type="entry name" value="Glutaredoxin"/>
    <property type="match status" value="1"/>
</dbReference>
<feature type="transmembrane region" description="Helical" evidence="1">
    <location>
        <begin position="7"/>
        <end position="25"/>
    </location>
</feature>
<dbReference type="EMBL" id="CP031356">
    <property type="protein sequence ID" value="AXK46298.1"/>
    <property type="molecule type" value="Genomic_DNA"/>
</dbReference>
<dbReference type="AlphaFoldDB" id="A0A345YQU6"/>
<evidence type="ECO:0008006" key="6">
    <source>
        <dbReference type="Google" id="ProtNLM"/>
    </source>
</evidence>
<dbReference type="OrthoDB" id="8991911at2"/>
<reference evidence="3 5" key="2">
    <citation type="submission" date="2018-08" db="EMBL/GenBank/DDBJ databases">
        <title>Brachybacterium saurashtrense DSM 23186.</title>
        <authorList>
            <person name="Li Y."/>
        </authorList>
    </citation>
    <scope>NUCLEOTIDE SEQUENCE [LARGE SCALE GENOMIC DNA]</scope>
    <source>
        <strain evidence="3 5">DSM 23186</strain>
    </source>
</reference>
<name>A0A345YQU6_9MICO</name>
<dbReference type="Proteomes" id="UP000254236">
    <property type="component" value="Chromosome"/>
</dbReference>
<organism evidence="3 5">
    <name type="scientific">Brachybacterium saurashtrense</name>
    <dbReference type="NCBI Taxonomy" id="556288"/>
    <lineage>
        <taxon>Bacteria</taxon>
        <taxon>Bacillati</taxon>
        <taxon>Actinomycetota</taxon>
        <taxon>Actinomycetes</taxon>
        <taxon>Micrococcales</taxon>
        <taxon>Dermabacteraceae</taxon>
        <taxon>Brachybacterium</taxon>
    </lineage>
</organism>
<keyword evidence="1" id="KW-0812">Transmembrane</keyword>
<accession>A0A345YQU6</accession>
<dbReference type="Proteomes" id="UP000282185">
    <property type="component" value="Unassembled WGS sequence"/>
</dbReference>
<dbReference type="KEGG" id="bsau:DWV08_12215"/>
<dbReference type="InterPro" id="IPR036249">
    <property type="entry name" value="Thioredoxin-like_sf"/>
</dbReference>
<protein>
    <recommendedName>
        <fullName evidence="6">Glutaredoxin domain-containing protein</fullName>
    </recommendedName>
</protein>
<keyword evidence="1" id="KW-0472">Membrane</keyword>
<keyword evidence="4" id="KW-1185">Reference proteome</keyword>
<feature type="transmembrane region" description="Helical" evidence="1">
    <location>
        <begin position="31"/>
        <end position="50"/>
    </location>
</feature>
<evidence type="ECO:0000313" key="5">
    <source>
        <dbReference type="Proteomes" id="UP000282185"/>
    </source>
</evidence>
<evidence type="ECO:0000313" key="2">
    <source>
        <dbReference type="EMBL" id="AXK46298.1"/>
    </source>
</evidence>
<sequence length="155" mass="16434">MSPPQRWPLLLIAAGVLAMAVTIGVDDLRGGLVAGALGLLAVGALALWWGRRGRHTPWPRAEALRAEGQAVVLWKPGCMYCEMLLLQLRDDPRVTWVNVWRDEAANAQVRAVNGGDELTPTVLIGDEVLRNPSAATLREHLAAAGTAGGNGGADD</sequence>
<keyword evidence="1" id="KW-1133">Transmembrane helix</keyword>
<evidence type="ECO:0000313" key="3">
    <source>
        <dbReference type="EMBL" id="RRR24038.1"/>
    </source>
</evidence>
<gene>
    <name evidence="2" type="ORF">DWV08_12215</name>
    <name evidence="3" type="ORF">DXU92_03965</name>
</gene>
<dbReference type="SUPFAM" id="SSF52833">
    <property type="entry name" value="Thioredoxin-like"/>
    <property type="match status" value="1"/>
</dbReference>
<dbReference type="EMBL" id="QSWH01000002">
    <property type="protein sequence ID" value="RRR24038.1"/>
    <property type="molecule type" value="Genomic_DNA"/>
</dbReference>
<proteinExistence type="predicted"/>
<evidence type="ECO:0000256" key="1">
    <source>
        <dbReference type="SAM" id="Phobius"/>
    </source>
</evidence>
<dbReference type="RefSeq" id="WP_115414048.1">
    <property type="nucleotide sequence ID" value="NZ_CP031356.1"/>
</dbReference>
<evidence type="ECO:0000313" key="4">
    <source>
        <dbReference type="Proteomes" id="UP000254236"/>
    </source>
</evidence>